<accession>A0ABW1YCY6</accession>
<comment type="caution">
    <text evidence="2">The sequence shown here is derived from an EMBL/GenBank/DDBJ whole genome shotgun (WGS) entry which is preliminary data.</text>
</comment>
<feature type="transmembrane region" description="Helical" evidence="1">
    <location>
        <begin position="20"/>
        <end position="41"/>
    </location>
</feature>
<name>A0ABW1YCY6_9DEIO</name>
<protein>
    <submittedName>
        <fullName evidence="2">Uncharacterized protein</fullName>
    </submittedName>
</protein>
<dbReference type="RefSeq" id="WP_380082883.1">
    <property type="nucleotide sequence ID" value="NZ_JBHSWD010000001.1"/>
</dbReference>
<evidence type="ECO:0000313" key="2">
    <source>
        <dbReference type="EMBL" id="MFC6591873.1"/>
    </source>
</evidence>
<keyword evidence="1" id="KW-0812">Transmembrane</keyword>
<sequence length="75" mass="7920">MLVTAAVVMPLYKKFGQPALGINVIPVAAAAVLPVGLWLAWQGGKQGAPFWSVLAGGAVMGVRAAQMWSQMRRRA</sequence>
<organism evidence="2 3">
    <name type="scientific">Deinococcus lacus</name>
    <dbReference type="NCBI Taxonomy" id="392561"/>
    <lineage>
        <taxon>Bacteria</taxon>
        <taxon>Thermotogati</taxon>
        <taxon>Deinococcota</taxon>
        <taxon>Deinococci</taxon>
        <taxon>Deinococcales</taxon>
        <taxon>Deinococcaceae</taxon>
        <taxon>Deinococcus</taxon>
    </lineage>
</organism>
<reference evidence="3" key="1">
    <citation type="journal article" date="2019" name="Int. J. Syst. Evol. Microbiol.">
        <title>The Global Catalogue of Microorganisms (GCM) 10K type strain sequencing project: providing services to taxonomists for standard genome sequencing and annotation.</title>
        <authorList>
            <consortium name="The Broad Institute Genomics Platform"/>
            <consortium name="The Broad Institute Genome Sequencing Center for Infectious Disease"/>
            <person name="Wu L."/>
            <person name="Ma J."/>
        </authorList>
    </citation>
    <scope>NUCLEOTIDE SEQUENCE [LARGE SCALE GENOMIC DNA]</scope>
    <source>
        <strain evidence="3">CGMCC 1.15772</strain>
    </source>
</reference>
<feature type="transmembrane region" description="Helical" evidence="1">
    <location>
        <begin position="47"/>
        <end position="65"/>
    </location>
</feature>
<keyword evidence="1" id="KW-0472">Membrane</keyword>
<proteinExistence type="predicted"/>
<evidence type="ECO:0000256" key="1">
    <source>
        <dbReference type="SAM" id="Phobius"/>
    </source>
</evidence>
<keyword evidence="3" id="KW-1185">Reference proteome</keyword>
<evidence type="ECO:0000313" key="3">
    <source>
        <dbReference type="Proteomes" id="UP001596297"/>
    </source>
</evidence>
<dbReference type="Proteomes" id="UP001596297">
    <property type="component" value="Unassembled WGS sequence"/>
</dbReference>
<dbReference type="EMBL" id="JBHSWD010000001">
    <property type="protein sequence ID" value="MFC6591873.1"/>
    <property type="molecule type" value="Genomic_DNA"/>
</dbReference>
<gene>
    <name evidence="2" type="ORF">ACFP81_07555</name>
</gene>
<keyword evidence="1" id="KW-1133">Transmembrane helix</keyword>